<dbReference type="SUPFAM" id="SSF55120">
    <property type="entry name" value="Pseudouridine synthase"/>
    <property type="match status" value="1"/>
</dbReference>
<dbReference type="GO" id="GO:0031119">
    <property type="term" value="P:tRNA pseudouridine synthesis"/>
    <property type="evidence" value="ECO:0007669"/>
    <property type="project" value="UniProtKB-UniRule"/>
</dbReference>
<dbReference type="AlphaFoldDB" id="A0A5S9F1N1"/>
<comment type="catalytic activity">
    <reaction evidence="1 5">
        <text>uridine(55) in tRNA = pseudouridine(55) in tRNA</text>
        <dbReference type="Rhea" id="RHEA:42532"/>
        <dbReference type="Rhea" id="RHEA-COMP:10101"/>
        <dbReference type="Rhea" id="RHEA-COMP:10102"/>
        <dbReference type="ChEBI" id="CHEBI:65314"/>
        <dbReference type="ChEBI" id="CHEBI:65315"/>
        <dbReference type="EC" id="5.4.99.25"/>
    </reaction>
</comment>
<comment type="similarity">
    <text evidence="2 5">Belongs to the pseudouridine synthase TruB family. Type 1 subfamily.</text>
</comment>
<dbReference type="HAMAP" id="MF_01080">
    <property type="entry name" value="TruB_bact"/>
    <property type="match status" value="1"/>
</dbReference>
<sequence>MSFAKNGFLLIDKPLGITSRQALFNVQKAIDCRKMGHTGTLDPLATGLLVLLCGQARKLQDILTLDNKEYEVCVFLGATSETDDSEGPIHENEQAQPCHRDDVEKSVAKFVGEIEQIPPRYSAIKIKGKRAYKRARDGENVSMPSRKIKIHAIEILAYDYPHLKLRVKCGSGTYIRSLARDIGEDLNVGGYVTELHRTQVGQFDINQSSKIEDVSPETILPLEKIVVDYPRIDLEDKYLRRICHGQKIAVPNITEQQFSSPAFLWINDRVIAIAKIGDGFVASRKLLIDEAS</sequence>
<dbReference type="Pfam" id="PF16198">
    <property type="entry name" value="TruB_C_2"/>
    <property type="match status" value="1"/>
</dbReference>
<protein>
    <recommendedName>
        <fullName evidence="5">tRNA pseudouridine synthase B</fullName>
        <ecNumber evidence="5">5.4.99.25</ecNumber>
    </recommendedName>
    <alternativeName>
        <fullName evidence="5">tRNA pseudouridine(55) synthase</fullName>
        <shortName evidence="5">Psi55 synthase</shortName>
    </alternativeName>
    <alternativeName>
        <fullName evidence="5">tRNA pseudouridylate synthase</fullName>
    </alternativeName>
    <alternativeName>
        <fullName evidence="5">tRNA-uridine isomerase</fullName>
    </alternativeName>
</protein>
<dbReference type="NCBIfam" id="TIGR00431">
    <property type="entry name" value="TruB"/>
    <property type="match status" value="1"/>
</dbReference>
<dbReference type="GO" id="GO:1990481">
    <property type="term" value="P:mRNA pseudouridine synthesis"/>
    <property type="evidence" value="ECO:0007669"/>
    <property type="project" value="TreeGrafter"/>
</dbReference>
<dbReference type="Pfam" id="PF01509">
    <property type="entry name" value="TruB_N"/>
    <property type="match status" value="1"/>
</dbReference>
<keyword evidence="3 5" id="KW-0819">tRNA processing</keyword>
<evidence type="ECO:0000256" key="3">
    <source>
        <dbReference type="ARBA" id="ARBA00022694"/>
    </source>
</evidence>
<gene>
    <name evidence="5" type="primary">truB</name>
    <name evidence="8" type="ORF">UABAM_01089</name>
</gene>
<evidence type="ECO:0000256" key="4">
    <source>
        <dbReference type="ARBA" id="ARBA00023235"/>
    </source>
</evidence>
<comment type="function">
    <text evidence="5">Responsible for synthesis of pseudouridine from uracil-55 in the psi GC loop of transfer RNAs.</text>
</comment>
<dbReference type="PANTHER" id="PTHR13767">
    <property type="entry name" value="TRNA-PSEUDOURIDINE SYNTHASE"/>
    <property type="match status" value="1"/>
</dbReference>
<dbReference type="RefSeq" id="WP_151966979.1">
    <property type="nucleotide sequence ID" value="NZ_AP019860.1"/>
</dbReference>
<evidence type="ECO:0000256" key="2">
    <source>
        <dbReference type="ARBA" id="ARBA00005642"/>
    </source>
</evidence>
<dbReference type="PANTHER" id="PTHR13767:SF2">
    <property type="entry name" value="PSEUDOURIDYLATE SYNTHASE TRUB1"/>
    <property type="match status" value="1"/>
</dbReference>
<dbReference type="Gene3D" id="3.30.2350.10">
    <property type="entry name" value="Pseudouridine synthase"/>
    <property type="match status" value="1"/>
</dbReference>
<evidence type="ECO:0000259" key="6">
    <source>
        <dbReference type="Pfam" id="PF01509"/>
    </source>
</evidence>
<dbReference type="InterPro" id="IPR002501">
    <property type="entry name" value="PsdUridine_synth_N"/>
</dbReference>
<keyword evidence="4 5" id="KW-0413">Isomerase</keyword>
<dbReference type="GO" id="GO:0160148">
    <property type="term" value="F:tRNA pseudouridine(55) synthase activity"/>
    <property type="evidence" value="ECO:0007669"/>
    <property type="project" value="UniProtKB-EC"/>
</dbReference>
<organism evidence="8 9">
    <name type="scientific">Uabimicrobium amorphum</name>
    <dbReference type="NCBI Taxonomy" id="2596890"/>
    <lineage>
        <taxon>Bacteria</taxon>
        <taxon>Pseudomonadati</taxon>
        <taxon>Planctomycetota</taxon>
        <taxon>Candidatus Uabimicrobiia</taxon>
        <taxon>Candidatus Uabimicrobiales</taxon>
        <taxon>Candidatus Uabimicrobiaceae</taxon>
        <taxon>Candidatus Uabimicrobium</taxon>
    </lineage>
</organism>
<dbReference type="KEGG" id="uam:UABAM_01089"/>
<reference evidence="8 9" key="1">
    <citation type="submission" date="2019-08" db="EMBL/GenBank/DDBJ databases">
        <title>Complete genome sequence of Candidatus Uab amorphum.</title>
        <authorList>
            <person name="Shiratori T."/>
            <person name="Suzuki S."/>
            <person name="Kakizawa Y."/>
            <person name="Ishida K."/>
        </authorList>
    </citation>
    <scope>NUCLEOTIDE SEQUENCE [LARGE SCALE GENOMIC DNA]</scope>
    <source>
        <strain evidence="8 9">SRT547</strain>
    </source>
</reference>
<evidence type="ECO:0000313" key="8">
    <source>
        <dbReference type="EMBL" id="BBM82746.1"/>
    </source>
</evidence>
<dbReference type="InterPro" id="IPR014780">
    <property type="entry name" value="tRNA_psdUridine_synth_TruB"/>
</dbReference>
<dbReference type="OrthoDB" id="9802309at2"/>
<name>A0A5S9F1N1_UABAM</name>
<feature type="domain" description="tRNA pseudouridylate synthase B C-terminal" evidence="7">
    <location>
        <begin position="176"/>
        <end position="216"/>
    </location>
</feature>
<dbReference type="Proteomes" id="UP000326354">
    <property type="component" value="Chromosome"/>
</dbReference>
<evidence type="ECO:0000256" key="1">
    <source>
        <dbReference type="ARBA" id="ARBA00000385"/>
    </source>
</evidence>
<evidence type="ECO:0000259" key="7">
    <source>
        <dbReference type="Pfam" id="PF16198"/>
    </source>
</evidence>
<keyword evidence="9" id="KW-1185">Reference proteome</keyword>
<dbReference type="CDD" id="cd02573">
    <property type="entry name" value="PseudoU_synth_EcTruB"/>
    <property type="match status" value="1"/>
</dbReference>
<evidence type="ECO:0000256" key="5">
    <source>
        <dbReference type="HAMAP-Rule" id="MF_01080"/>
    </source>
</evidence>
<feature type="domain" description="Pseudouridine synthase II N-terminal" evidence="6">
    <location>
        <begin position="29"/>
        <end position="175"/>
    </location>
</feature>
<feature type="active site" description="Nucleophile" evidence="5">
    <location>
        <position position="42"/>
    </location>
</feature>
<dbReference type="InterPro" id="IPR020103">
    <property type="entry name" value="PsdUridine_synth_cat_dom_sf"/>
</dbReference>
<dbReference type="InterPro" id="IPR032819">
    <property type="entry name" value="TruB_C"/>
</dbReference>
<dbReference type="EC" id="5.4.99.25" evidence="5"/>
<accession>A0A5S9F1N1</accession>
<proteinExistence type="inferred from homology"/>
<evidence type="ECO:0000313" key="9">
    <source>
        <dbReference type="Proteomes" id="UP000326354"/>
    </source>
</evidence>
<dbReference type="GO" id="GO:0003723">
    <property type="term" value="F:RNA binding"/>
    <property type="evidence" value="ECO:0007669"/>
    <property type="project" value="InterPro"/>
</dbReference>
<dbReference type="EMBL" id="AP019860">
    <property type="protein sequence ID" value="BBM82746.1"/>
    <property type="molecule type" value="Genomic_DNA"/>
</dbReference>